<proteinExistence type="predicted"/>
<dbReference type="OrthoDB" id="341421at2759"/>
<dbReference type="InterPro" id="IPR046341">
    <property type="entry name" value="SET_dom_sf"/>
</dbReference>
<dbReference type="GO" id="GO:0016279">
    <property type="term" value="F:protein-lysine N-methyltransferase activity"/>
    <property type="evidence" value="ECO:0007669"/>
    <property type="project" value="TreeGrafter"/>
</dbReference>
<name>U6LLM1_9EIME</name>
<feature type="signal peptide" evidence="1">
    <location>
        <begin position="1"/>
        <end position="23"/>
    </location>
</feature>
<protein>
    <recommendedName>
        <fullName evidence="4">SET domain-containing protein</fullName>
    </recommendedName>
</protein>
<dbReference type="AlphaFoldDB" id="U6LLM1"/>
<evidence type="ECO:0000256" key="1">
    <source>
        <dbReference type="SAM" id="SignalP"/>
    </source>
</evidence>
<reference evidence="2" key="2">
    <citation type="submission" date="2013-10" db="EMBL/GenBank/DDBJ databases">
        <authorList>
            <person name="Aslett M."/>
        </authorList>
    </citation>
    <scope>NUCLEOTIDE SEQUENCE [LARGE SCALE GENOMIC DNA]</scope>
    <source>
        <strain evidence="2">Houghton</strain>
    </source>
</reference>
<dbReference type="PANTHER" id="PTHR13271">
    <property type="entry name" value="UNCHARACTERIZED PUTATIVE METHYLTRANSFERASE"/>
    <property type="match status" value="1"/>
</dbReference>
<evidence type="ECO:0000313" key="2">
    <source>
        <dbReference type="EMBL" id="CDJ48710.1"/>
    </source>
</evidence>
<dbReference type="VEuPathDB" id="ToxoDB:EBH_0021840"/>
<dbReference type="EMBL" id="HG711270">
    <property type="protein sequence ID" value="CDJ48710.1"/>
    <property type="molecule type" value="Genomic_DNA"/>
</dbReference>
<keyword evidence="1" id="KW-0732">Signal</keyword>
<feature type="chain" id="PRO_5004674714" description="SET domain-containing protein" evidence="1">
    <location>
        <begin position="24"/>
        <end position="476"/>
    </location>
</feature>
<dbReference type="Proteomes" id="UP000030750">
    <property type="component" value="Unassembled WGS sequence"/>
</dbReference>
<accession>U6LLM1</accession>
<organism evidence="2 3">
    <name type="scientific">Eimeria brunetti</name>
    <dbReference type="NCBI Taxonomy" id="51314"/>
    <lineage>
        <taxon>Eukaryota</taxon>
        <taxon>Sar</taxon>
        <taxon>Alveolata</taxon>
        <taxon>Apicomplexa</taxon>
        <taxon>Conoidasida</taxon>
        <taxon>Coccidia</taxon>
        <taxon>Eucoccidiorida</taxon>
        <taxon>Eimeriorina</taxon>
        <taxon>Eimeriidae</taxon>
        <taxon>Eimeria</taxon>
    </lineage>
</organism>
<keyword evidence="3" id="KW-1185">Reference proteome</keyword>
<sequence>MNSHRWFAILGCLIILNTCTVSGVSAPSDLRYSFLSFQTQPPPLHWHSAFCRSRHPLCRAYRRSVSGVSPAAAAVASPSLSSAATDANPLKAAAAGDDLFNQLKQWLVSNGAVLDVDGLALLHHSESEYEAIGGGEKAQKHLTSLRSYPRNAVIASVPSSLHFSHGTLEQLLAPLLCSKDELNAEKTILWRNEEKPDPSKGFLDFLSSSRTKTDVRIRLSFMLAAFQHLFDSNSPFFLSFLRPTAPHPPVPAPSPSFPSSFSSLMRGWLLYLLLLPLPSSSIPLLWTAPELRALNHPIANAVFSRLHCLYTAFSLNSHLLRGKAAPATQPGGPPGAPLGAPHSPLNLNQDGMLFRKVVAAHATVSSRALRLPRESCALVPLVDFCVHATESPNAKLQFKTNSSSSSSKCSCSNSSSSVGTEQAGACSGAQAAAEVSVQLVALRDIAAGERISISFGDEIDNPTLLLNYGLLPKDNP</sequence>
<dbReference type="SUPFAM" id="SSF82199">
    <property type="entry name" value="SET domain"/>
    <property type="match status" value="1"/>
</dbReference>
<gene>
    <name evidence="2" type="ORF">EBH_0021840</name>
</gene>
<evidence type="ECO:0008006" key="4">
    <source>
        <dbReference type="Google" id="ProtNLM"/>
    </source>
</evidence>
<evidence type="ECO:0000313" key="3">
    <source>
        <dbReference type="Proteomes" id="UP000030750"/>
    </source>
</evidence>
<dbReference type="InterPro" id="IPR050600">
    <property type="entry name" value="SETD3_SETD6_MTase"/>
</dbReference>
<reference evidence="2" key="1">
    <citation type="submission" date="2013-10" db="EMBL/GenBank/DDBJ databases">
        <title>Genomic analysis of the causative agents of coccidiosis in chickens.</title>
        <authorList>
            <person name="Reid A.J."/>
            <person name="Blake D."/>
            <person name="Billington K."/>
            <person name="Browne H."/>
            <person name="Dunn M."/>
            <person name="Hung S."/>
            <person name="Kawahara F."/>
            <person name="Miranda-Saavedra D."/>
            <person name="Mourier T."/>
            <person name="Nagra H."/>
            <person name="Otto T.D."/>
            <person name="Rawlings N."/>
            <person name="Sanchez A."/>
            <person name="Sanders M."/>
            <person name="Subramaniam C."/>
            <person name="Tay Y."/>
            <person name="Dear P."/>
            <person name="Doerig C."/>
            <person name="Gruber A."/>
            <person name="Parkinson J."/>
            <person name="Shirley M."/>
            <person name="Wan K.L."/>
            <person name="Berriman M."/>
            <person name="Tomley F."/>
            <person name="Pain A."/>
        </authorList>
    </citation>
    <scope>NUCLEOTIDE SEQUENCE [LARGE SCALE GENOMIC DNA]</scope>
    <source>
        <strain evidence="2">Houghton</strain>
    </source>
</reference>
<dbReference type="Gene3D" id="3.90.1410.10">
    <property type="entry name" value="set domain protein methyltransferase, domain 1"/>
    <property type="match status" value="1"/>
</dbReference>